<dbReference type="EMBL" id="CP099468">
    <property type="protein sequence ID" value="USQ82556.1"/>
    <property type="molecule type" value="Genomic_DNA"/>
</dbReference>
<dbReference type="RefSeq" id="WP_252545223.1">
    <property type="nucleotide sequence ID" value="NZ_CP099468.1"/>
</dbReference>
<gene>
    <name evidence="1" type="primary">brxC</name>
    <name evidence="1" type="ORF">NFX46_01495</name>
</gene>
<name>A0ABY4Z0L1_9ACTN</name>
<dbReference type="InterPro" id="IPR047679">
    <property type="entry name" value="BREX_BrxC"/>
</dbReference>
<reference evidence="1" key="1">
    <citation type="submission" date="2022-06" db="EMBL/GenBank/DDBJ databases">
        <title>Complete genome sequence of soil microorganisms Streptomyces sp. Qhu-M197 isolated from Alpine meadows habitats on the Tibetan Plateau.</title>
        <authorList>
            <person name="Zhang B."/>
            <person name="Xiang X."/>
            <person name="Fan J."/>
        </authorList>
    </citation>
    <scope>NUCLEOTIDE SEQUENCE</scope>
    <source>
        <strain evidence="1">Qhu-M197</strain>
    </source>
</reference>
<proteinExistence type="predicted"/>
<evidence type="ECO:0000313" key="1">
    <source>
        <dbReference type="EMBL" id="USQ82556.1"/>
    </source>
</evidence>
<organism evidence="1 2">
    <name type="scientific">Streptomyces phaeoluteigriseus</name>
    <dbReference type="NCBI Taxonomy" id="114686"/>
    <lineage>
        <taxon>Bacteria</taxon>
        <taxon>Bacillati</taxon>
        <taxon>Actinomycetota</taxon>
        <taxon>Actinomycetes</taxon>
        <taxon>Kitasatosporales</taxon>
        <taxon>Streptomycetaceae</taxon>
        <taxon>Streptomyces</taxon>
        <taxon>Streptomyces aurantiacus group</taxon>
    </lineage>
</organism>
<evidence type="ECO:0000313" key="2">
    <source>
        <dbReference type="Proteomes" id="UP001056374"/>
    </source>
</evidence>
<keyword evidence="2" id="KW-1185">Reference proteome</keyword>
<sequence>MRDDMLIRDLFLSDVTRDIPPVVYFHEQGADKVAAEVSEYIITGGWPEDHPNHRRVPSGIHEQYIRLLTNIAAELDKAGGPELPNAWISGFYGSGKSSFAKLLGLSLDGVALPDGASLAEAWLQRDTSPKSAELREAWRVLRQKIDPLAVVFDIGGIARDNEHIHAATVRQVQRRLGYCSTEPLVADFELRLERDGEWSRFEETAQEILGTPWASVKDKALAEEDFSLVMSVMYPDRYTDPMSWFTSRGGTHVRSESPEEAVAAIRDMLKFRRPSATLFLVVDEVSQYVLSNKDRVDRLRAFATAIGSTLRGQAWLLALGQQKLDEEADDSFLVWAKDRFPPKLRVHLAATNIRDVVHKRLLQKRPDAEGQLRALFESHRPDLKLYAYGCESVTPEEFVEVYPMLPGQIDLILQITSALRTRSARAQGDDQAIRGLLQLLGELFRDQNFAEQPVGTLVTLDQVYEVQHTALDSDVQASMARVLSQCTDDADGLLVRAAKTVALLELIQDTQATDAKLVAQCLYDRVDRGNHVAAVTEALEELRRRNLLGYSEKHGYKVQSSAGEEWERERRDIGVAREAISQIVQDGLTFLLAAPERPRLQGRPFPWAGQFSDGRRADDINLVDPRDDAAARVDFRFLAREERTESIWVKKSGETALHDRLVWLCSDSDNVDHHARELYRSRAMVKKYKPRRESLNPSRKLLLQHEENRAEDLEKFARDDIAAAWMAGKMYFRGRSISPQEQGASFAVALHATATRVLPELFPHFTATQVQPSELLQLVEAELSGPSPKFLTGDLGILELDSGRYVPSCSGVVARRIQEYIESEGGLGGTTLLAHFGGPPYGYTTNVVRACVAGLLRAGKVRLQPDGGNEITAIRDAGVRDLFDKDRAFRRTTIFPAGEDDIGFQARARICKFFEQRLRHRMDREDHAIADAVAQHFPQLAQKLRSVQGQLNQLPGSPEGPTVFGKLGDALEQSIRTCRQTKPTVKLVKKHLDTLQDGVQLLQMYDAELTADAIRAVTAAHGVLTYQGTQLKDLGVESTKVEAAATHVAAQLEAERPWRDIGALDEDLAEIRNCYLAERQRLLQWQEQQAEMARTRVKARDGFSTLTGEQAHRVLRPFALAVTDTTAEAIAPSLVSLKDPFVLVLQRAEDQANDLLDEILSEGEKPLIARVDLQLRNREVATEADVQALVDEIKERLLEQVRAGARVRLL</sequence>
<accession>A0ABY4Z0L1</accession>
<dbReference type="NCBIfam" id="NF033441">
    <property type="entry name" value="BREX_BrxC"/>
    <property type="match status" value="1"/>
</dbReference>
<dbReference type="Proteomes" id="UP001056374">
    <property type="component" value="Chromosome"/>
</dbReference>
<protein>
    <submittedName>
        <fullName evidence="1">BREX system P-loop protein BrxC</fullName>
    </submittedName>
</protein>